<evidence type="ECO:0000313" key="2">
    <source>
        <dbReference type="EMBL" id="QYT04638.1"/>
    </source>
</evidence>
<keyword evidence="3" id="KW-1185">Reference proteome</keyword>
<reference evidence="2 3" key="1">
    <citation type="journal article" date="2021" name="BMC Genomics">
        <title>Telomere-to-telomere genome assembly of asparaginase-producing Trichoderma simmonsii.</title>
        <authorList>
            <person name="Chung D."/>
            <person name="Kwon Y.M."/>
            <person name="Yang Y."/>
        </authorList>
    </citation>
    <scope>NUCLEOTIDE SEQUENCE [LARGE SCALE GENOMIC DNA]</scope>
    <source>
        <strain evidence="2 3">GH-Sj1</strain>
    </source>
</reference>
<gene>
    <name evidence="2" type="ORF">H0G86_011543</name>
</gene>
<organism evidence="2 3">
    <name type="scientific">Trichoderma simmonsii</name>
    <dbReference type="NCBI Taxonomy" id="1491479"/>
    <lineage>
        <taxon>Eukaryota</taxon>
        <taxon>Fungi</taxon>
        <taxon>Dikarya</taxon>
        <taxon>Ascomycota</taxon>
        <taxon>Pezizomycotina</taxon>
        <taxon>Sordariomycetes</taxon>
        <taxon>Hypocreomycetidae</taxon>
        <taxon>Hypocreales</taxon>
        <taxon>Hypocreaceae</taxon>
        <taxon>Trichoderma</taxon>
    </lineage>
</organism>
<feature type="signal peptide" evidence="1">
    <location>
        <begin position="1"/>
        <end position="19"/>
    </location>
</feature>
<dbReference type="AlphaFoldDB" id="A0A8G0LPM6"/>
<keyword evidence="1" id="KW-0732">Signal</keyword>
<evidence type="ECO:0000313" key="3">
    <source>
        <dbReference type="Proteomes" id="UP000826661"/>
    </source>
</evidence>
<dbReference type="Proteomes" id="UP000826661">
    <property type="component" value="Chromosome VI"/>
</dbReference>
<protein>
    <recommendedName>
        <fullName evidence="4">Secreted protein</fullName>
    </recommendedName>
</protein>
<evidence type="ECO:0008006" key="4">
    <source>
        <dbReference type="Google" id="ProtNLM"/>
    </source>
</evidence>
<accession>A0A8G0LPM6</accession>
<feature type="chain" id="PRO_5033984579" description="Secreted protein" evidence="1">
    <location>
        <begin position="20"/>
        <end position="103"/>
    </location>
</feature>
<name>A0A8G0LPM6_9HYPO</name>
<evidence type="ECO:0000256" key="1">
    <source>
        <dbReference type="SAM" id="SignalP"/>
    </source>
</evidence>
<sequence length="103" mass="11833">MLTWGWCFVLFCFRERALGSFFESSILLFCSGISTRGCIYLLDASMNVFDPCIECLQQLMFIFSITSSVKFIHRSPRATNLGTFQEKTSATPNFPRHFLVIQN</sequence>
<dbReference type="EMBL" id="CP075869">
    <property type="protein sequence ID" value="QYT04638.1"/>
    <property type="molecule type" value="Genomic_DNA"/>
</dbReference>
<proteinExistence type="predicted"/>